<dbReference type="AlphaFoldDB" id="A0AAV6YI13"/>
<keyword evidence="3" id="KW-1185">Reference proteome</keyword>
<reference evidence="2" key="1">
    <citation type="thesis" date="2020" institute="ProQuest LLC" country="789 East Eisenhower Parkway, Ann Arbor, MI, USA">
        <title>Comparative Genomics and Chromosome Evolution.</title>
        <authorList>
            <person name="Mudd A.B."/>
        </authorList>
    </citation>
    <scope>NUCLEOTIDE SEQUENCE</scope>
    <source>
        <strain evidence="2">237g6f4</strain>
        <tissue evidence="2">Blood</tissue>
    </source>
</reference>
<feature type="compositionally biased region" description="Low complexity" evidence="1">
    <location>
        <begin position="70"/>
        <end position="86"/>
    </location>
</feature>
<accession>A0AAV6YI13</accession>
<comment type="caution">
    <text evidence="2">The sequence shown here is derived from an EMBL/GenBank/DDBJ whole genome shotgun (WGS) entry which is preliminary data.</text>
</comment>
<feature type="compositionally biased region" description="Gly residues" evidence="1">
    <location>
        <begin position="39"/>
        <end position="49"/>
    </location>
</feature>
<dbReference type="Proteomes" id="UP000824782">
    <property type="component" value="Unassembled WGS sequence"/>
</dbReference>
<evidence type="ECO:0000256" key="1">
    <source>
        <dbReference type="SAM" id="MobiDB-lite"/>
    </source>
</evidence>
<dbReference type="EMBL" id="WNYA01057465">
    <property type="protein sequence ID" value="KAG8535788.1"/>
    <property type="molecule type" value="Genomic_DNA"/>
</dbReference>
<feature type="region of interest" description="Disordered" evidence="1">
    <location>
        <begin position="1"/>
        <end position="86"/>
    </location>
</feature>
<evidence type="ECO:0000313" key="3">
    <source>
        <dbReference type="Proteomes" id="UP000824782"/>
    </source>
</evidence>
<gene>
    <name evidence="2" type="ORF">GDO81_027774</name>
</gene>
<sequence>MEDAKETKDNASEDQESGERSEEVEGHALLRREPDQAGEGSGAQDGGAMDGVTRHQGQVPPKQDVEEGDLAQQPQEDAQQVQEQQNLLPVEVQHQIFMGQF</sequence>
<organism evidence="2 3">
    <name type="scientific">Engystomops pustulosus</name>
    <name type="common">Tungara frog</name>
    <name type="synonym">Physalaemus pustulosus</name>
    <dbReference type="NCBI Taxonomy" id="76066"/>
    <lineage>
        <taxon>Eukaryota</taxon>
        <taxon>Metazoa</taxon>
        <taxon>Chordata</taxon>
        <taxon>Craniata</taxon>
        <taxon>Vertebrata</taxon>
        <taxon>Euteleostomi</taxon>
        <taxon>Amphibia</taxon>
        <taxon>Batrachia</taxon>
        <taxon>Anura</taxon>
        <taxon>Neobatrachia</taxon>
        <taxon>Hyloidea</taxon>
        <taxon>Leptodactylidae</taxon>
        <taxon>Leiuperinae</taxon>
        <taxon>Engystomops</taxon>
    </lineage>
</organism>
<evidence type="ECO:0000313" key="2">
    <source>
        <dbReference type="EMBL" id="KAG8535788.1"/>
    </source>
</evidence>
<feature type="compositionally biased region" description="Basic and acidic residues" evidence="1">
    <location>
        <begin position="1"/>
        <end position="35"/>
    </location>
</feature>
<name>A0AAV6YI13_ENGPU</name>
<proteinExistence type="predicted"/>
<protein>
    <submittedName>
        <fullName evidence="2">Uncharacterized protein</fullName>
    </submittedName>
</protein>